<keyword evidence="2 4" id="KW-0863">Zinc-finger</keyword>
<dbReference type="PROSITE" id="PS00518">
    <property type="entry name" value="ZF_RING_1"/>
    <property type="match status" value="1"/>
</dbReference>
<reference evidence="7 8" key="1">
    <citation type="submission" date="2019-02" db="EMBL/GenBank/DDBJ databases">
        <title>Opniocepnalus argus genome.</title>
        <authorList>
            <person name="Zhou C."/>
            <person name="Xiao S."/>
        </authorList>
    </citation>
    <scope>NUCLEOTIDE SEQUENCE [LARGE SCALE GENOMIC DNA]</scope>
    <source>
        <strain evidence="7">OARG1902GOOAL</strain>
        <tissue evidence="7">Muscle</tissue>
    </source>
</reference>
<gene>
    <name evidence="7" type="ORF">EXN66_Car012958</name>
</gene>
<evidence type="ECO:0000256" key="2">
    <source>
        <dbReference type="ARBA" id="ARBA00022771"/>
    </source>
</evidence>
<evidence type="ECO:0000313" key="7">
    <source>
        <dbReference type="EMBL" id="KAF3697278.1"/>
    </source>
</evidence>
<protein>
    <submittedName>
        <fullName evidence="7">PHD and RING finger domain-containing protein 1</fullName>
    </submittedName>
</protein>
<keyword evidence="8" id="KW-1185">Reference proteome</keyword>
<feature type="compositionally biased region" description="Polar residues" evidence="5">
    <location>
        <begin position="194"/>
        <end position="211"/>
    </location>
</feature>
<dbReference type="SUPFAM" id="SSF57850">
    <property type="entry name" value="RING/U-box"/>
    <property type="match status" value="1"/>
</dbReference>
<evidence type="ECO:0000259" key="6">
    <source>
        <dbReference type="PROSITE" id="PS50089"/>
    </source>
</evidence>
<dbReference type="Pfam" id="PF13639">
    <property type="entry name" value="zf-RING_2"/>
    <property type="match status" value="1"/>
</dbReference>
<dbReference type="InterPro" id="IPR011011">
    <property type="entry name" value="Znf_FYVE_PHD"/>
</dbReference>
<dbReference type="GO" id="GO:0008270">
    <property type="term" value="F:zinc ion binding"/>
    <property type="evidence" value="ECO:0007669"/>
    <property type="project" value="UniProtKB-KW"/>
</dbReference>
<dbReference type="PROSITE" id="PS50089">
    <property type="entry name" value="ZF_RING_2"/>
    <property type="match status" value="1"/>
</dbReference>
<dbReference type="PANTHER" id="PTHR12618:SF20">
    <property type="entry name" value="PHD AND RING FINGER DOMAIN-CONTAINING PROTEIN 1"/>
    <property type="match status" value="1"/>
</dbReference>
<evidence type="ECO:0000256" key="4">
    <source>
        <dbReference type="PROSITE-ProRule" id="PRU00175"/>
    </source>
</evidence>
<dbReference type="InterPro" id="IPR017907">
    <property type="entry name" value="Znf_RING_CS"/>
</dbReference>
<keyword evidence="3" id="KW-0862">Zinc</keyword>
<evidence type="ECO:0000256" key="1">
    <source>
        <dbReference type="ARBA" id="ARBA00022723"/>
    </source>
</evidence>
<feature type="region of interest" description="Disordered" evidence="5">
    <location>
        <begin position="169"/>
        <end position="225"/>
    </location>
</feature>
<reference evidence="8" key="2">
    <citation type="submission" date="2019-02" db="EMBL/GenBank/DDBJ databases">
        <title>Opniocepnalus argus Var Kimnra genome.</title>
        <authorList>
            <person name="Zhou C."/>
            <person name="Xiao S."/>
        </authorList>
    </citation>
    <scope>NUCLEOTIDE SEQUENCE [LARGE SCALE GENOMIC DNA]</scope>
</reference>
<dbReference type="AlphaFoldDB" id="A0A6G1Q4T6"/>
<dbReference type="EMBL" id="CM015723">
    <property type="protein sequence ID" value="KAF3697278.1"/>
    <property type="molecule type" value="Genomic_DNA"/>
</dbReference>
<organism evidence="7 8">
    <name type="scientific">Channa argus</name>
    <name type="common">Northern snakehead</name>
    <name type="synonym">Ophicephalus argus</name>
    <dbReference type="NCBI Taxonomy" id="215402"/>
    <lineage>
        <taxon>Eukaryota</taxon>
        <taxon>Metazoa</taxon>
        <taxon>Chordata</taxon>
        <taxon>Craniata</taxon>
        <taxon>Vertebrata</taxon>
        <taxon>Euteleostomi</taxon>
        <taxon>Actinopterygii</taxon>
        <taxon>Neopterygii</taxon>
        <taxon>Teleostei</taxon>
        <taxon>Neoteleostei</taxon>
        <taxon>Acanthomorphata</taxon>
        <taxon>Anabantaria</taxon>
        <taxon>Anabantiformes</taxon>
        <taxon>Channoidei</taxon>
        <taxon>Channidae</taxon>
        <taxon>Channa</taxon>
    </lineage>
</organism>
<dbReference type="InterPro" id="IPR001841">
    <property type="entry name" value="Znf_RING"/>
</dbReference>
<dbReference type="InterPro" id="IPR019787">
    <property type="entry name" value="Znf_PHD-finger"/>
</dbReference>
<dbReference type="PANTHER" id="PTHR12618">
    <property type="entry name" value="PHD AND RING FINGER DOMAIN-CONTAINING PROTEIN 1"/>
    <property type="match status" value="1"/>
</dbReference>
<dbReference type="Pfam" id="PF00628">
    <property type="entry name" value="PHD"/>
    <property type="match status" value="1"/>
</dbReference>
<dbReference type="Proteomes" id="UP000503349">
    <property type="component" value="Chromosome 12"/>
</dbReference>
<dbReference type="InterPro" id="IPR013083">
    <property type="entry name" value="Znf_RING/FYVE/PHD"/>
</dbReference>
<dbReference type="Gene3D" id="3.30.40.10">
    <property type="entry name" value="Zinc/RING finger domain, C3HC4 (zinc finger)"/>
    <property type="match status" value="2"/>
</dbReference>
<evidence type="ECO:0000256" key="3">
    <source>
        <dbReference type="ARBA" id="ARBA00022833"/>
    </source>
</evidence>
<feature type="domain" description="RING-type" evidence="6">
    <location>
        <begin position="24"/>
        <end position="65"/>
    </location>
</feature>
<accession>A0A6G1Q4T6</accession>
<proteinExistence type="predicted"/>
<feature type="compositionally biased region" description="Low complexity" evidence="5">
    <location>
        <begin position="170"/>
        <end position="187"/>
    </location>
</feature>
<keyword evidence="1" id="KW-0479">Metal-binding</keyword>
<dbReference type="SUPFAM" id="SSF57903">
    <property type="entry name" value="FYVE/PHD zinc finger"/>
    <property type="match status" value="1"/>
</dbReference>
<name>A0A6G1Q4T6_CHAAH</name>
<sequence>MDESCALNTTDRDGSHLKLDSDKCYICLSAFEKQAVASPENCRHIFCLRCVLRWSQTSNTCPVDRVRFSFIQQMRCPGGDIEKKIKVSTQKKEDDGDDEEEASNTVICEECERSDRGHRLLMCIQCDSGYHMDCLTPSLSTGPEGISIVEEEISDGELMDLLGEVDANASTSSRLRSSTLNLPSSSTEQRRSARVQSRTNSNPRRQATQSSRHSKRGFNLADPGLAQSAASPLVMILSHSPAPESDSG</sequence>
<dbReference type="SMART" id="SM00184">
    <property type="entry name" value="RING"/>
    <property type="match status" value="1"/>
</dbReference>
<evidence type="ECO:0000313" key="8">
    <source>
        <dbReference type="Proteomes" id="UP000503349"/>
    </source>
</evidence>
<dbReference type="InterPro" id="IPR047157">
    <property type="entry name" value="PHRF1/Atg35"/>
</dbReference>
<evidence type="ECO:0000256" key="5">
    <source>
        <dbReference type="SAM" id="MobiDB-lite"/>
    </source>
</evidence>